<evidence type="ECO:0000313" key="2">
    <source>
        <dbReference type="EMBL" id="SEN54191.1"/>
    </source>
</evidence>
<evidence type="ECO:0000313" key="3">
    <source>
        <dbReference type="Proteomes" id="UP000199372"/>
    </source>
</evidence>
<gene>
    <name evidence="2" type="ORF">SAMN04488011_104399</name>
</gene>
<protein>
    <submittedName>
        <fullName evidence="2">Uncharacterized protein</fullName>
    </submittedName>
</protein>
<dbReference type="EMBL" id="FOCM01000004">
    <property type="protein sequence ID" value="SEN54191.1"/>
    <property type="molecule type" value="Genomic_DNA"/>
</dbReference>
<reference evidence="3" key="1">
    <citation type="submission" date="2016-10" db="EMBL/GenBank/DDBJ databases">
        <authorList>
            <person name="Varghese N."/>
            <person name="Submissions S."/>
        </authorList>
    </citation>
    <scope>NUCLEOTIDE SEQUENCE [LARGE SCALE GENOMIC DNA]</scope>
    <source>
        <strain evidence="3">DSM 26893</strain>
    </source>
</reference>
<evidence type="ECO:0000256" key="1">
    <source>
        <dbReference type="SAM" id="MobiDB-lite"/>
    </source>
</evidence>
<proteinExistence type="predicted"/>
<sequence>MAEQTKVRSEGHSGVSLGIAPITNDLPSRPKSRNEGGVTARYLGLAMAVAKT</sequence>
<name>A0A1H8HD63_9RHOB</name>
<accession>A0A1H8HD63</accession>
<dbReference type="Proteomes" id="UP000199372">
    <property type="component" value="Unassembled WGS sequence"/>
</dbReference>
<feature type="compositionally biased region" description="Basic and acidic residues" evidence="1">
    <location>
        <begin position="1"/>
        <end position="11"/>
    </location>
</feature>
<dbReference type="AlphaFoldDB" id="A0A1H8HD63"/>
<organism evidence="2 3">
    <name type="scientific">Palleronia pelagia</name>
    <dbReference type="NCBI Taxonomy" id="387096"/>
    <lineage>
        <taxon>Bacteria</taxon>
        <taxon>Pseudomonadati</taxon>
        <taxon>Pseudomonadota</taxon>
        <taxon>Alphaproteobacteria</taxon>
        <taxon>Rhodobacterales</taxon>
        <taxon>Roseobacteraceae</taxon>
        <taxon>Palleronia</taxon>
    </lineage>
</organism>
<keyword evidence="3" id="KW-1185">Reference proteome</keyword>
<feature type="region of interest" description="Disordered" evidence="1">
    <location>
        <begin position="1"/>
        <end position="36"/>
    </location>
</feature>